<keyword evidence="5 16" id="KW-0444">Lipid biosynthesis</keyword>
<evidence type="ECO:0000256" key="11">
    <source>
        <dbReference type="ARBA" id="ARBA00023166"/>
    </source>
</evidence>
<evidence type="ECO:0000256" key="8">
    <source>
        <dbReference type="ARBA" id="ARBA00022955"/>
    </source>
</evidence>
<evidence type="ECO:0000256" key="3">
    <source>
        <dbReference type="ARBA" id="ARBA00012296"/>
    </source>
</evidence>
<dbReference type="GO" id="GO:0006695">
    <property type="term" value="P:cholesterol biosynthetic process"/>
    <property type="evidence" value="ECO:0007669"/>
    <property type="project" value="UniProtKB-KW"/>
</dbReference>
<dbReference type="WBParaSite" id="PSAMB.scaffold2300size24055.g17232.t1">
    <property type="protein sequence ID" value="PSAMB.scaffold2300size24055.g17232.t1"/>
    <property type="gene ID" value="PSAMB.scaffold2300size24055.g17232"/>
</dbReference>
<evidence type="ECO:0000259" key="18">
    <source>
        <dbReference type="Pfam" id="PF22700"/>
    </source>
</evidence>
<organism evidence="19 20">
    <name type="scientific">Plectus sambesii</name>
    <dbReference type="NCBI Taxonomy" id="2011161"/>
    <lineage>
        <taxon>Eukaryota</taxon>
        <taxon>Metazoa</taxon>
        <taxon>Ecdysozoa</taxon>
        <taxon>Nematoda</taxon>
        <taxon>Chromadorea</taxon>
        <taxon>Plectida</taxon>
        <taxon>Plectina</taxon>
        <taxon>Plectoidea</taxon>
        <taxon>Plectidae</taxon>
        <taxon>Plectus</taxon>
    </lineage>
</organism>
<evidence type="ECO:0000256" key="16">
    <source>
        <dbReference type="RuleBase" id="RU363086"/>
    </source>
</evidence>
<evidence type="ECO:0000256" key="7">
    <source>
        <dbReference type="ARBA" id="ARBA00022840"/>
    </source>
</evidence>
<proteinExistence type="inferred from homology"/>
<evidence type="ECO:0000256" key="5">
    <source>
        <dbReference type="ARBA" id="ARBA00022516"/>
    </source>
</evidence>
<keyword evidence="6 15" id="KW-0547">Nucleotide-binding</keyword>
<evidence type="ECO:0000313" key="20">
    <source>
        <dbReference type="WBParaSite" id="PSAMB.scaffold2300size24055.g17232.t1"/>
    </source>
</evidence>
<dbReference type="SUPFAM" id="SSF55060">
    <property type="entry name" value="GHMP Kinase, C-terminal domain"/>
    <property type="match status" value="1"/>
</dbReference>
<keyword evidence="16" id="KW-0152">Cholesterol biosynthesis</keyword>
<dbReference type="InterPro" id="IPR041431">
    <property type="entry name" value="Mvd1_C"/>
</dbReference>
<evidence type="ECO:0000313" key="19">
    <source>
        <dbReference type="Proteomes" id="UP000887566"/>
    </source>
</evidence>
<protein>
    <recommendedName>
        <fullName evidence="4 15">Diphosphomevalonate decarboxylase</fullName>
        <ecNumber evidence="3 15">4.1.1.33</ecNumber>
    </recommendedName>
</protein>
<dbReference type="SUPFAM" id="SSF54211">
    <property type="entry name" value="Ribosomal protein S5 domain 2-like"/>
    <property type="match status" value="1"/>
</dbReference>
<dbReference type="FunFam" id="3.30.230.10:FF:000018">
    <property type="entry name" value="Diphosphomevalonate decarboxylase"/>
    <property type="match status" value="1"/>
</dbReference>
<dbReference type="AlphaFoldDB" id="A0A914VRD7"/>
<dbReference type="Gene3D" id="3.30.230.10">
    <property type="match status" value="1"/>
</dbReference>
<evidence type="ECO:0000256" key="12">
    <source>
        <dbReference type="ARBA" id="ARBA00023221"/>
    </source>
</evidence>
<evidence type="ECO:0000256" key="9">
    <source>
        <dbReference type="ARBA" id="ARBA00023011"/>
    </source>
</evidence>
<keyword evidence="19" id="KW-1185">Reference proteome</keyword>
<feature type="domain" description="Mvd1 C-terminal" evidence="17">
    <location>
        <begin position="196"/>
        <end position="385"/>
    </location>
</feature>
<dbReference type="GO" id="GO:0005524">
    <property type="term" value="F:ATP binding"/>
    <property type="evidence" value="ECO:0007669"/>
    <property type="project" value="UniProtKB-UniRule"/>
</dbReference>
<dbReference type="Pfam" id="PF18376">
    <property type="entry name" value="MDD_C"/>
    <property type="match status" value="1"/>
</dbReference>
<dbReference type="GO" id="GO:0004163">
    <property type="term" value="F:diphosphomevalonate decarboxylase activity"/>
    <property type="evidence" value="ECO:0007669"/>
    <property type="project" value="UniProtKB-UniRule"/>
</dbReference>
<evidence type="ECO:0000256" key="6">
    <source>
        <dbReference type="ARBA" id="ARBA00022741"/>
    </source>
</evidence>
<keyword evidence="12 16" id="KW-0753">Steroid metabolism</keyword>
<dbReference type="InterPro" id="IPR053859">
    <property type="entry name" value="MVD-like_N"/>
</dbReference>
<dbReference type="InterPro" id="IPR005935">
    <property type="entry name" value="Mev_decarb"/>
</dbReference>
<dbReference type="NCBIfam" id="TIGR01240">
    <property type="entry name" value="mevDPdecarb"/>
    <property type="match status" value="1"/>
</dbReference>
<dbReference type="Gene3D" id="3.30.70.890">
    <property type="entry name" value="GHMP kinase, C-terminal domain"/>
    <property type="match status" value="1"/>
</dbReference>
<dbReference type="PANTHER" id="PTHR10977:SF3">
    <property type="entry name" value="DIPHOSPHOMEVALONATE DECARBOXYLASE"/>
    <property type="match status" value="1"/>
</dbReference>
<dbReference type="PIRSF" id="PIRSF015950">
    <property type="entry name" value="Mev_P_decrbx"/>
    <property type="match status" value="1"/>
</dbReference>
<comment type="function">
    <text evidence="1 16">Catalyzes the ATP dependent decarboxylation of (R)-5-diphosphomevalonate to form isopentenyl diphosphate (IPP). Functions in the mevalonate (MVA) pathway leading to isopentenyl diphosphate (IPP), a key precursor for the biosynthesis of isoprenoids and sterol synthesis.</text>
</comment>
<comment type="similarity">
    <text evidence="2 15 16">Belongs to the diphosphomevalonate decarboxylase family.</text>
</comment>
<dbReference type="EC" id="4.1.1.33" evidence="3 15"/>
<dbReference type="GO" id="GO:0005829">
    <property type="term" value="C:cytosol"/>
    <property type="evidence" value="ECO:0007669"/>
    <property type="project" value="InterPro"/>
</dbReference>
<reference evidence="20" key="1">
    <citation type="submission" date="2022-11" db="UniProtKB">
        <authorList>
            <consortium name="WormBaseParasite"/>
        </authorList>
    </citation>
    <scope>IDENTIFICATION</scope>
</reference>
<evidence type="ECO:0000256" key="4">
    <source>
        <dbReference type="ARBA" id="ARBA00019335"/>
    </source>
</evidence>
<dbReference type="InterPro" id="IPR036554">
    <property type="entry name" value="GHMP_kinase_C_sf"/>
</dbReference>
<dbReference type="GO" id="GO:0019287">
    <property type="term" value="P:isopentenyl diphosphate biosynthetic process, mevalonate pathway"/>
    <property type="evidence" value="ECO:0007669"/>
    <property type="project" value="UniProtKB-UniRule"/>
</dbReference>
<keyword evidence="8 16" id="KW-0752">Steroid biosynthesis</keyword>
<keyword evidence="16" id="KW-0153">Cholesterol metabolism</keyword>
<evidence type="ECO:0000256" key="14">
    <source>
        <dbReference type="ARBA" id="ARBA00048154"/>
    </source>
</evidence>
<keyword evidence="13 15" id="KW-0456">Lyase</keyword>
<dbReference type="Proteomes" id="UP000887566">
    <property type="component" value="Unplaced"/>
</dbReference>
<feature type="domain" description="Diphosphomevalonate decarboxylase-like N-terminal" evidence="18">
    <location>
        <begin position="12"/>
        <end position="180"/>
    </location>
</feature>
<keyword evidence="10 15" id="KW-0443">Lipid metabolism</keyword>
<keyword evidence="11 16" id="KW-1207">Sterol metabolism</keyword>
<evidence type="ECO:0000256" key="1">
    <source>
        <dbReference type="ARBA" id="ARBA00003812"/>
    </source>
</evidence>
<dbReference type="InterPro" id="IPR029765">
    <property type="entry name" value="Mev_diP_decarb"/>
</dbReference>
<comment type="pathway">
    <text evidence="16">Steroid biosynthesis; cholesterol biosynthesis.</text>
</comment>
<dbReference type="PANTHER" id="PTHR10977">
    <property type="entry name" value="DIPHOSPHOMEVALONATE DECARBOXYLASE"/>
    <property type="match status" value="1"/>
</dbReference>
<dbReference type="InterPro" id="IPR014721">
    <property type="entry name" value="Ribsml_uS5_D2-typ_fold_subgr"/>
</dbReference>
<evidence type="ECO:0000256" key="13">
    <source>
        <dbReference type="ARBA" id="ARBA00023239"/>
    </source>
</evidence>
<keyword evidence="9 16" id="KW-0756">Sterol biosynthesis</keyword>
<name>A0A914VRD7_9BILA</name>
<evidence type="ECO:0000259" key="17">
    <source>
        <dbReference type="Pfam" id="PF18376"/>
    </source>
</evidence>
<dbReference type="Pfam" id="PF22700">
    <property type="entry name" value="MVD-like_N"/>
    <property type="match status" value="1"/>
</dbReference>
<accession>A0A914VRD7</accession>
<evidence type="ECO:0000256" key="10">
    <source>
        <dbReference type="ARBA" id="ARBA00023098"/>
    </source>
</evidence>
<comment type="catalytic activity">
    <reaction evidence="14 15 16">
        <text>(R)-5-diphosphomevalonate + ATP = isopentenyl diphosphate + ADP + phosphate + CO2</text>
        <dbReference type="Rhea" id="RHEA:23732"/>
        <dbReference type="ChEBI" id="CHEBI:16526"/>
        <dbReference type="ChEBI" id="CHEBI:30616"/>
        <dbReference type="ChEBI" id="CHEBI:43474"/>
        <dbReference type="ChEBI" id="CHEBI:57557"/>
        <dbReference type="ChEBI" id="CHEBI:128769"/>
        <dbReference type="ChEBI" id="CHEBI:456216"/>
        <dbReference type="EC" id="4.1.1.33"/>
    </reaction>
</comment>
<dbReference type="InterPro" id="IPR020568">
    <property type="entry name" value="Ribosomal_Su5_D2-typ_SF"/>
</dbReference>
<sequence length="387" mass="41760">MGKQKKVTVSVPINIALIKYWGKRDEELMLPLNDSVSLSIDELRATTTISLVTDAAADSVCINGKEVDLGKQSRFARCFNEVRRLARKRKLDDADGDKTAPSIDGVKFVINSETNFPIEAGLASSAAGFAALAFAFGRLFHLDDTTVVRIARLGSGSACRSVLSGFVHWRAGAAADGSDCDCISLASADHWPELRAVVAVTSGDSKAMGSTRGMENTVETSTLLKHRVSNVVPDRVVRLRHAISSRDFATLANITMRDSNQLHSVCLDTHPPLMYLNEASWHLIGLVHALNDHFGATRVAYTFDAGPNCCLFAEVDFIPTLLACLLKYCPSSGSPTKILEKLDKSTAESAYLGRDSLFDLKSISAMTDAVQYLVVSTVGSGPKVVDM</sequence>
<keyword evidence="7 15" id="KW-0067">ATP-binding</keyword>
<evidence type="ECO:0000256" key="2">
    <source>
        <dbReference type="ARBA" id="ARBA00008831"/>
    </source>
</evidence>
<evidence type="ECO:0000256" key="15">
    <source>
        <dbReference type="PIRNR" id="PIRNR015950"/>
    </source>
</evidence>